<dbReference type="PANTHER" id="PTHR31996">
    <property type="entry name" value="COILED-COIL DOMAIN-CONTAINING PROTEIN 115"/>
    <property type="match status" value="1"/>
</dbReference>
<dbReference type="STRING" id="1156394.T0R4I0"/>
<dbReference type="InParanoid" id="T0R4I0"/>
<dbReference type="InterPro" id="IPR040357">
    <property type="entry name" value="Vma22/CCDC115"/>
</dbReference>
<reference evidence="2 3" key="1">
    <citation type="submission" date="2012-04" db="EMBL/GenBank/DDBJ databases">
        <title>The Genome Sequence of Saprolegnia declina VS20.</title>
        <authorList>
            <consortium name="The Broad Institute Genome Sequencing Platform"/>
            <person name="Russ C."/>
            <person name="Nusbaum C."/>
            <person name="Tyler B."/>
            <person name="van West P."/>
            <person name="Dieguez-Uribeondo J."/>
            <person name="de Bruijn I."/>
            <person name="Tripathy S."/>
            <person name="Jiang R."/>
            <person name="Young S.K."/>
            <person name="Zeng Q."/>
            <person name="Gargeya S."/>
            <person name="Fitzgerald M."/>
            <person name="Haas B."/>
            <person name="Abouelleil A."/>
            <person name="Alvarado L."/>
            <person name="Arachchi H.M."/>
            <person name="Berlin A."/>
            <person name="Chapman S.B."/>
            <person name="Goldberg J."/>
            <person name="Griggs A."/>
            <person name="Gujja S."/>
            <person name="Hansen M."/>
            <person name="Howarth C."/>
            <person name="Imamovic A."/>
            <person name="Larimer J."/>
            <person name="McCowen C."/>
            <person name="Montmayeur A."/>
            <person name="Murphy C."/>
            <person name="Neiman D."/>
            <person name="Pearson M."/>
            <person name="Priest M."/>
            <person name="Roberts A."/>
            <person name="Saif S."/>
            <person name="Shea T."/>
            <person name="Sisk P."/>
            <person name="Sykes S."/>
            <person name="Wortman J."/>
            <person name="Nusbaum C."/>
            <person name="Birren B."/>
        </authorList>
    </citation>
    <scope>NUCLEOTIDE SEQUENCE [LARGE SCALE GENOMIC DNA]</scope>
    <source>
        <strain evidence="2 3">VS20</strain>
    </source>
</reference>
<dbReference type="EMBL" id="JH767133">
    <property type="protein sequence ID" value="EQC41881.1"/>
    <property type="molecule type" value="Genomic_DNA"/>
</dbReference>
<dbReference type="OMA" id="RSAQQQF"/>
<sequence>MADEDERLLAVIEAAANYEEAAAASADALRQAFFKLSFARRSLPPETLSSVAFRELFTADTAVDVSDTADYSIQKNVSWATDEAPVAEPTLRHRHAHAKPAATLPASTAPAMPTPIFWFAPLPSHELRSAQQQFLKALTQIVTTASRAATAQAALAAASH</sequence>
<keyword evidence="3" id="KW-1185">Reference proteome</keyword>
<dbReference type="PANTHER" id="PTHR31996:SF2">
    <property type="entry name" value="COILED-COIL DOMAIN-CONTAINING PROTEIN 115"/>
    <property type="match status" value="1"/>
</dbReference>
<evidence type="ECO:0000256" key="1">
    <source>
        <dbReference type="ARBA" id="ARBA00093634"/>
    </source>
</evidence>
<dbReference type="RefSeq" id="XP_008604450.1">
    <property type="nucleotide sequence ID" value="XM_008606228.1"/>
</dbReference>
<protein>
    <recommendedName>
        <fullName evidence="1">Vacuolar ATPase assembly protein VMA22</fullName>
    </recommendedName>
</protein>
<dbReference type="eggNOG" id="ENOG502SBHH">
    <property type="taxonomic scope" value="Eukaryota"/>
</dbReference>
<evidence type="ECO:0000313" key="2">
    <source>
        <dbReference type="EMBL" id="EQC41881.1"/>
    </source>
</evidence>
<dbReference type="GeneID" id="19941464"/>
<evidence type="ECO:0000313" key="3">
    <source>
        <dbReference type="Proteomes" id="UP000030762"/>
    </source>
</evidence>
<dbReference type="VEuPathDB" id="FungiDB:SDRG_00737"/>
<dbReference type="AlphaFoldDB" id="T0R4I0"/>
<name>T0R4I0_SAPDV</name>
<organism evidence="2 3">
    <name type="scientific">Saprolegnia diclina (strain VS20)</name>
    <dbReference type="NCBI Taxonomy" id="1156394"/>
    <lineage>
        <taxon>Eukaryota</taxon>
        <taxon>Sar</taxon>
        <taxon>Stramenopiles</taxon>
        <taxon>Oomycota</taxon>
        <taxon>Saprolegniomycetes</taxon>
        <taxon>Saprolegniales</taxon>
        <taxon>Saprolegniaceae</taxon>
        <taxon>Saprolegnia</taxon>
    </lineage>
</organism>
<gene>
    <name evidence="2" type="ORF">SDRG_00737</name>
</gene>
<proteinExistence type="predicted"/>
<dbReference type="GO" id="GO:0051082">
    <property type="term" value="F:unfolded protein binding"/>
    <property type="evidence" value="ECO:0007669"/>
    <property type="project" value="TreeGrafter"/>
</dbReference>
<dbReference type="Proteomes" id="UP000030762">
    <property type="component" value="Unassembled WGS sequence"/>
</dbReference>
<accession>T0R4I0</accession>
<dbReference type="GO" id="GO:0070072">
    <property type="term" value="P:vacuolar proton-transporting V-type ATPase complex assembly"/>
    <property type="evidence" value="ECO:0007669"/>
    <property type="project" value="InterPro"/>
</dbReference>